<protein>
    <submittedName>
        <fullName evidence="7">ABC transporter permease</fullName>
    </submittedName>
</protein>
<accession>A0ABT4VLU3</accession>
<reference evidence="7" key="1">
    <citation type="submission" date="2022-11" db="EMBL/GenBank/DDBJ databases">
        <title>Hoeflea poritis sp. nov., isolated from scleractinian coral Porites lutea.</title>
        <authorList>
            <person name="Zhang G."/>
            <person name="Wei Q."/>
            <person name="Cai L."/>
        </authorList>
    </citation>
    <scope>NUCLEOTIDE SEQUENCE</scope>
    <source>
        <strain evidence="7">E7-10</strain>
    </source>
</reference>
<dbReference type="RefSeq" id="WP_271088761.1">
    <property type="nucleotide sequence ID" value="NZ_JAPJZH010000003.1"/>
</dbReference>
<evidence type="ECO:0000313" key="8">
    <source>
        <dbReference type="Proteomes" id="UP001148313"/>
    </source>
</evidence>
<sequence>MNSTIAAGHSATLRRAALVGYLPLAIFVVLLVYLSFTAPNYFSFQSLDLILRQAIPTVVVCLGLSAVVMAGGNDVVSGGIDLSIPATAVLSAAIIADQVTNHGTPIALALAMALIAALLVGAANAVLVVRIGMTPLLATLSSSVAVVGIVKVITSSRRINVDHPAVVWLRDGSIAGVSVGVILTTLIFLIFFFAVHRTRWGMNLQAVGGSRDAAEISGIPTGRFLSQSFVVAAFAGGLASMFVLARGSGSTPGTEENLLLEMVLATFLGAAFSPRRVVTLWGAVLGAVLVTALSIGFKSIGVNVFWTGCIKGALILVVVASASLSLKASARGSAG</sequence>
<evidence type="ECO:0000256" key="1">
    <source>
        <dbReference type="ARBA" id="ARBA00004651"/>
    </source>
</evidence>
<dbReference type="PANTHER" id="PTHR32196:SF19">
    <property type="entry name" value="GALACTOFURANOSE TRANSPORTER PERMEASE PROTEIN YTFT"/>
    <property type="match status" value="1"/>
</dbReference>
<comment type="caution">
    <text evidence="7">The sequence shown here is derived from an EMBL/GenBank/DDBJ whole genome shotgun (WGS) entry which is preliminary data.</text>
</comment>
<evidence type="ECO:0000313" key="7">
    <source>
        <dbReference type="EMBL" id="MDA4845077.1"/>
    </source>
</evidence>
<dbReference type="InterPro" id="IPR001851">
    <property type="entry name" value="ABC_transp_permease"/>
</dbReference>
<evidence type="ECO:0000256" key="6">
    <source>
        <dbReference type="SAM" id="Phobius"/>
    </source>
</evidence>
<feature type="transmembrane region" description="Helical" evidence="6">
    <location>
        <begin position="136"/>
        <end position="154"/>
    </location>
</feature>
<gene>
    <name evidence="7" type="ORF">OOZ53_06925</name>
</gene>
<name>A0ABT4VLU3_9HYPH</name>
<keyword evidence="4 6" id="KW-1133">Transmembrane helix</keyword>
<dbReference type="Pfam" id="PF02653">
    <property type="entry name" value="BPD_transp_2"/>
    <property type="match status" value="1"/>
</dbReference>
<dbReference type="PANTHER" id="PTHR32196">
    <property type="entry name" value="ABC TRANSPORTER PERMEASE PROTEIN YPHD-RELATED-RELATED"/>
    <property type="match status" value="1"/>
</dbReference>
<organism evidence="7 8">
    <name type="scientific">Hoeflea poritis</name>
    <dbReference type="NCBI Taxonomy" id="2993659"/>
    <lineage>
        <taxon>Bacteria</taxon>
        <taxon>Pseudomonadati</taxon>
        <taxon>Pseudomonadota</taxon>
        <taxon>Alphaproteobacteria</taxon>
        <taxon>Hyphomicrobiales</taxon>
        <taxon>Rhizobiaceae</taxon>
        <taxon>Hoeflea</taxon>
    </lineage>
</organism>
<evidence type="ECO:0000256" key="2">
    <source>
        <dbReference type="ARBA" id="ARBA00022475"/>
    </source>
</evidence>
<feature type="transmembrane region" description="Helical" evidence="6">
    <location>
        <begin position="174"/>
        <end position="195"/>
    </location>
</feature>
<keyword evidence="3 6" id="KW-0812">Transmembrane</keyword>
<evidence type="ECO:0000256" key="3">
    <source>
        <dbReference type="ARBA" id="ARBA00022692"/>
    </source>
</evidence>
<evidence type="ECO:0000256" key="4">
    <source>
        <dbReference type="ARBA" id="ARBA00022989"/>
    </source>
</evidence>
<feature type="transmembrane region" description="Helical" evidence="6">
    <location>
        <begin position="224"/>
        <end position="245"/>
    </location>
</feature>
<feature type="transmembrane region" description="Helical" evidence="6">
    <location>
        <begin position="50"/>
        <end position="70"/>
    </location>
</feature>
<comment type="subcellular location">
    <subcellularLocation>
        <location evidence="1">Cell membrane</location>
        <topology evidence="1">Multi-pass membrane protein</topology>
    </subcellularLocation>
</comment>
<keyword evidence="8" id="KW-1185">Reference proteome</keyword>
<keyword evidence="2" id="KW-1003">Cell membrane</keyword>
<evidence type="ECO:0000256" key="5">
    <source>
        <dbReference type="ARBA" id="ARBA00023136"/>
    </source>
</evidence>
<feature type="transmembrane region" description="Helical" evidence="6">
    <location>
        <begin position="18"/>
        <end position="38"/>
    </location>
</feature>
<dbReference type="Proteomes" id="UP001148313">
    <property type="component" value="Unassembled WGS sequence"/>
</dbReference>
<feature type="transmembrane region" description="Helical" evidence="6">
    <location>
        <begin position="106"/>
        <end position="129"/>
    </location>
</feature>
<proteinExistence type="predicted"/>
<dbReference type="EMBL" id="JAPJZH010000003">
    <property type="protein sequence ID" value="MDA4845077.1"/>
    <property type="molecule type" value="Genomic_DNA"/>
</dbReference>
<feature type="transmembrane region" description="Helical" evidence="6">
    <location>
        <begin position="280"/>
        <end position="297"/>
    </location>
</feature>
<keyword evidence="5 6" id="KW-0472">Membrane</keyword>
<dbReference type="CDD" id="cd06579">
    <property type="entry name" value="TM_PBP1_transp_AraH_like"/>
    <property type="match status" value="1"/>
</dbReference>
<feature type="transmembrane region" description="Helical" evidence="6">
    <location>
        <begin position="303"/>
        <end position="326"/>
    </location>
</feature>
<feature type="transmembrane region" description="Helical" evidence="6">
    <location>
        <begin position="82"/>
        <end position="100"/>
    </location>
</feature>